<comment type="caution">
    <text evidence="2">The sequence shown here is derived from an EMBL/GenBank/DDBJ whole genome shotgun (WGS) entry which is preliminary data.</text>
</comment>
<dbReference type="Pfam" id="PF12730">
    <property type="entry name" value="ABC2_membrane_4"/>
    <property type="match status" value="1"/>
</dbReference>
<reference evidence="2" key="1">
    <citation type="submission" date="2014-05" db="EMBL/GenBank/DDBJ databases">
        <title>Key roles for freshwater Actinobacteria revealed by deep metagenomic sequencing.</title>
        <authorList>
            <person name="Ghai R."/>
            <person name="Mizuno C.M."/>
            <person name="Picazo A."/>
            <person name="Camacho A."/>
            <person name="Rodriguez-Valera F."/>
        </authorList>
    </citation>
    <scope>NUCLEOTIDE SEQUENCE</scope>
</reference>
<evidence type="ECO:0008006" key="3">
    <source>
        <dbReference type="Google" id="ProtNLM"/>
    </source>
</evidence>
<protein>
    <recommendedName>
        <fullName evidence="3">ABC transporter permease</fullName>
    </recommendedName>
</protein>
<evidence type="ECO:0000256" key="1">
    <source>
        <dbReference type="SAM" id="Phobius"/>
    </source>
</evidence>
<feature type="transmembrane region" description="Helical" evidence="1">
    <location>
        <begin position="109"/>
        <end position="138"/>
    </location>
</feature>
<proteinExistence type="predicted"/>
<keyword evidence="1" id="KW-1133">Transmembrane helix</keyword>
<dbReference type="EMBL" id="JNSK01000072">
    <property type="protein sequence ID" value="KGA16214.1"/>
    <property type="molecule type" value="Genomic_DNA"/>
</dbReference>
<feature type="transmembrane region" description="Helical" evidence="1">
    <location>
        <begin position="68"/>
        <end position="88"/>
    </location>
</feature>
<organism evidence="2">
    <name type="scientific">freshwater metagenome</name>
    <dbReference type="NCBI Taxonomy" id="449393"/>
    <lineage>
        <taxon>unclassified sequences</taxon>
        <taxon>metagenomes</taxon>
        <taxon>ecological metagenomes</taxon>
    </lineage>
</organism>
<sequence length="263" mass="28051">MFNVVRSELRKLRRPTLFFGTMGAVVFFSGLFSALLYLLIDSPQGNADRGRVITREVLALSSGGVQGFANVGGFLGIIALCVFAAQTAQEYTYGTLRNLLVRQPSRMKILFGKLISMIIFALAMITVSAIVSIGISAILAPTVDVSTKMWFTSAGIEFIYTTFVNVIISVIGFGIIGMVLGLLLRSPISAISFGVLWLLIVEILLIAVKNSLQSWLPGYQLSTIASGGSADVTYSHALAVGGAYVAVGAVVASILFVRRDVAN</sequence>
<keyword evidence="1" id="KW-0472">Membrane</keyword>
<dbReference type="PANTHER" id="PTHR37305:SF1">
    <property type="entry name" value="MEMBRANE PROTEIN"/>
    <property type="match status" value="1"/>
</dbReference>
<gene>
    <name evidence="2" type="ORF">GM50_15130</name>
</gene>
<dbReference type="AlphaFoldDB" id="A0A094Q2C4"/>
<evidence type="ECO:0000313" key="2">
    <source>
        <dbReference type="EMBL" id="KGA16214.1"/>
    </source>
</evidence>
<dbReference type="PANTHER" id="PTHR37305">
    <property type="entry name" value="INTEGRAL MEMBRANE PROTEIN-RELATED"/>
    <property type="match status" value="1"/>
</dbReference>
<feature type="transmembrane region" description="Helical" evidence="1">
    <location>
        <begin position="16"/>
        <end position="40"/>
    </location>
</feature>
<name>A0A094Q2C4_9ZZZZ</name>
<feature type="transmembrane region" description="Helical" evidence="1">
    <location>
        <begin position="158"/>
        <end position="183"/>
    </location>
</feature>
<accession>A0A094Q2C4</accession>
<feature type="transmembrane region" description="Helical" evidence="1">
    <location>
        <begin position="190"/>
        <end position="208"/>
    </location>
</feature>
<feature type="transmembrane region" description="Helical" evidence="1">
    <location>
        <begin position="237"/>
        <end position="257"/>
    </location>
</feature>
<keyword evidence="1" id="KW-0812">Transmembrane</keyword>